<dbReference type="PROSITE" id="PS51257">
    <property type="entry name" value="PROKAR_LIPOPROTEIN"/>
    <property type="match status" value="1"/>
</dbReference>
<dbReference type="Proteomes" id="UP000297540">
    <property type="component" value="Unassembled WGS sequence"/>
</dbReference>
<keyword evidence="1" id="KW-0732">Signal</keyword>
<name>A0A4Y8SEF2_9SPHI</name>
<dbReference type="InterPro" id="IPR015915">
    <property type="entry name" value="Kelch-typ_b-propeller"/>
</dbReference>
<sequence>MLLKRLFLLLIATAMLVACKKEKPFVPNYANALPGLWKQLGDFGGVGRVRSYGFTIGRKGYIVGGNAGSGFNLVPLYDLWEYDPDTDKWTRKADYPGQAAEYIRGFTINGKAYMGTGFGMQYYDGPDALPQNKDFWEYNPATDIWTQKADLPAVGRENVIALEINGFGYLGLGTNGSYDANYNDFYKYDAAADKWTRMADYPGNGSFGVAAFSVNGKGYAGLGGSSPDIVKKDFWEYDPAANKWTGKADFTGKERVFSSQFAIGTDGYVGLGTTATSSTDDWYKYDALANSWIKVTTYGGAARYDAISFVIDGVGYAGTGNPGLKQDMWKYTPTKKN</sequence>
<protein>
    <recommendedName>
        <fullName evidence="4">Galactose oxidase</fullName>
    </recommendedName>
</protein>
<feature type="chain" id="PRO_5021196470" description="Galactose oxidase" evidence="1">
    <location>
        <begin position="21"/>
        <end position="337"/>
    </location>
</feature>
<evidence type="ECO:0000256" key="1">
    <source>
        <dbReference type="SAM" id="SignalP"/>
    </source>
</evidence>
<dbReference type="Pfam" id="PF01344">
    <property type="entry name" value="Kelch_1"/>
    <property type="match status" value="1"/>
</dbReference>
<dbReference type="SUPFAM" id="SSF50965">
    <property type="entry name" value="Galactose oxidase, central domain"/>
    <property type="match status" value="1"/>
</dbReference>
<gene>
    <name evidence="2" type="ORF">E2R66_15085</name>
</gene>
<reference evidence="2 3" key="1">
    <citation type="journal article" date="2017" name="Int. J. Syst. Evol. Microbiol.">
        <title>Mucilaginibacterpsychrotolerans sp. nov., isolated from peatlands.</title>
        <authorList>
            <person name="Deng Y."/>
            <person name="Shen L."/>
            <person name="Xu B."/>
            <person name="Liu Y."/>
            <person name="Gu Z."/>
            <person name="Liu H."/>
            <person name="Zhou Y."/>
        </authorList>
    </citation>
    <scope>NUCLEOTIDE SEQUENCE [LARGE SCALE GENOMIC DNA]</scope>
    <source>
        <strain evidence="2 3">NH7-4</strain>
    </source>
</reference>
<dbReference type="PANTHER" id="PTHR45632">
    <property type="entry name" value="LD33804P"/>
    <property type="match status" value="1"/>
</dbReference>
<evidence type="ECO:0000313" key="2">
    <source>
        <dbReference type="EMBL" id="TFF36766.1"/>
    </source>
</evidence>
<dbReference type="EMBL" id="SOZE01000014">
    <property type="protein sequence ID" value="TFF36766.1"/>
    <property type="molecule type" value="Genomic_DNA"/>
</dbReference>
<dbReference type="RefSeq" id="WP_133231926.1">
    <property type="nucleotide sequence ID" value="NZ_SOZE01000014.1"/>
</dbReference>
<dbReference type="InterPro" id="IPR006652">
    <property type="entry name" value="Kelch_1"/>
</dbReference>
<dbReference type="SUPFAM" id="SSF117281">
    <property type="entry name" value="Kelch motif"/>
    <property type="match status" value="1"/>
</dbReference>
<comment type="caution">
    <text evidence="2">The sequence shown here is derived from an EMBL/GenBank/DDBJ whole genome shotgun (WGS) entry which is preliminary data.</text>
</comment>
<dbReference type="OrthoDB" id="103335at2"/>
<proteinExistence type="predicted"/>
<dbReference type="InterPro" id="IPR011043">
    <property type="entry name" value="Gal_Oxase/kelch_b-propeller"/>
</dbReference>
<accession>A0A4Y8SEF2</accession>
<evidence type="ECO:0008006" key="4">
    <source>
        <dbReference type="Google" id="ProtNLM"/>
    </source>
</evidence>
<dbReference type="AlphaFoldDB" id="A0A4Y8SEF2"/>
<keyword evidence="3" id="KW-1185">Reference proteome</keyword>
<evidence type="ECO:0000313" key="3">
    <source>
        <dbReference type="Proteomes" id="UP000297540"/>
    </source>
</evidence>
<organism evidence="2 3">
    <name type="scientific">Mucilaginibacter psychrotolerans</name>
    <dbReference type="NCBI Taxonomy" id="1524096"/>
    <lineage>
        <taxon>Bacteria</taxon>
        <taxon>Pseudomonadati</taxon>
        <taxon>Bacteroidota</taxon>
        <taxon>Sphingobacteriia</taxon>
        <taxon>Sphingobacteriales</taxon>
        <taxon>Sphingobacteriaceae</taxon>
        <taxon>Mucilaginibacter</taxon>
    </lineage>
</organism>
<dbReference type="Gene3D" id="2.120.10.80">
    <property type="entry name" value="Kelch-type beta propeller"/>
    <property type="match status" value="2"/>
</dbReference>
<feature type="signal peptide" evidence="1">
    <location>
        <begin position="1"/>
        <end position="20"/>
    </location>
</feature>